<gene>
    <name evidence="2" type="primary">Contig14599.g15551</name>
    <name evidence="2" type="ORF">STYLEM_8988</name>
</gene>
<keyword evidence="3" id="KW-1185">Reference proteome</keyword>
<keyword evidence="1" id="KW-0472">Membrane</keyword>
<accession>A0A078ADS4</accession>
<keyword evidence="1" id="KW-0812">Transmembrane</keyword>
<feature type="transmembrane region" description="Helical" evidence="1">
    <location>
        <begin position="24"/>
        <end position="44"/>
    </location>
</feature>
<dbReference type="EMBL" id="CCKQ01008533">
    <property type="protein sequence ID" value="CDW79996.1"/>
    <property type="molecule type" value="Genomic_DNA"/>
</dbReference>
<organism evidence="2 3">
    <name type="scientific">Stylonychia lemnae</name>
    <name type="common">Ciliate</name>
    <dbReference type="NCBI Taxonomy" id="5949"/>
    <lineage>
        <taxon>Eukaryota</taxon>
        <taxon>Sar</taxon>
        <taxon>Alveolata</taxon>
        <taxon>Ciliophora</taxon>
        <taxon>Intramacronucleata</taxon>
        <taxon>Spirotrichea</taxon>
        <taxon>Stichotrichia</taxon>
        <taxon>Sporadotrichida</taxon>
        <taxon>Oxytrichidae</taxon>
        <taxon>Stylonychinae</taxon>
        <taxon>Stylonychia</taxon>
    </lineage>
</organism>
<evidence type="ECO:0008006" key="4">
    <source>
        <dbReference type="Google" id="ProtNLM"/>
    </source>
</evidence>
<reference evidence="2 3" key="1">
    <citation type="submission" date="2014-06" db="EMBL/GenBank/DDBJ databases">
        <authorList>
            <person name="Swart Estienne"/>
        </authorList>
    </citation>
    <scope>NUCLEOTIDE SEQUENCE [LARGE SCALE GENOMIC DNA]</scope>
    <source>
        <strain evidence="2 3">130c</strain>
    </source>
</reference>
<evidence type="ECO:0000313" key="2">
    <source>
        <dbReference type="EMBL" id="CDW79996.1"/>
    </source>
</evidence>
<dbReference type="InParanoid" id="A0A078ADS4"/>
<name>A0A078ADS4_STYLE</name>
<evidence type="ECO:0000256" key="1">
    <source>
        <dbReference type="SAM" id="Phobius"/>
    </source>
</evidence>
<dbReference type="AlphaFoldDB" id="A0A078ADS4"/>
<feature type="transmembrane region" description="Helical" evidence="1">
    <location>
        <begin position="89"/>
        <end position="109"/>
    </location>
</feature>
<protein>
    <recommendedName>
        <fullName evidence="4">Transmembrane protein</fullName>
    </recommendedName>
</protein>
<sequence length="268" mass="31572">MDFVVMILTAVGFVTFLMPSKDKYWVLLLRFFLVDIPRLASFVLLLRFQASQNTRLFMFVARFVTLPIEGILFIYAYKSIKGASIGMVFYYGFFLLMNIYFGFMIYKYFLTTSQEEIQIELERLGEEQVDVITDEQAAKQRIMLDQKWAGNRAMNYDSTQQDDLSPQYKNNNRDVKVTISLDHINENDEDEGEEQYIFNQNGLQSQVKDKKATPANRQNQLNIFDVNPEEIHLDEEYLTKDYKQTNNEDKIDHQIQIVDADDSERYKI</sequence>
<feature type="transmembrane region" description="Helical" evidence="1">
    <location>
        <begin position="56"/>
        <end position="77"/>
    </location>
</feature>
<keyword evidence="1" id="KW-1133">Transmembrane helix</keyword>
<proteinExistence type="predicted"/>
<evidence type="ECO:0000313" key="3">
    <source>
        <dbReference type="Proteomes" id="UP000039865"/>
    </source>
</evidence>
<dbReference type="Proteomes" id="UP000039865">
    <property type="component" value="Unassembled WGS sequence"/>
</dbReference>